<dbReference type="InterPro" id="IPR011771">
    <property type="entry name" value="BchH"/>
</dbReference>
<feature type="domain" description="CobN/magnesium chelatase" evidence="2">
    <location>
        <begin position="162"/>
        <end position="1236"/>
    </location>
</feature>
<dbReference type="PANTHER" id="PTHR44119">
    <property type="entry name" value="MAGNESIUM-CHELATASE SUBUNIT CHLH, CHLOROPLASTIC"/>
    <property type="match status" value="1"/>
</dbReference>
<dbReference type="PANTHER" id="PTHR44119:SF4">
    <property type="entry name" value="AEROBIC COBALTOCHELATASE SUBUNIT COBN"/>
    <property type="match status" value="1"/>
</dbReference>
<sequence>MIGGLSVKLVVVTVSNVVLSDMVNAAREINQKWPDSLSLKLYYAGKALSSKKMEDLKENLKGANMIIVDLMGAPNEIREFILKTCINFKKYIVPINGENSPIRSLLKLGTLTAEDLDMNRLNLRKENDYGSMMKMLDVAEKVGNAALMGKMKDMKNYMDISKYMRSAGEDDVKNMLYLILRDYGKAKGIPEPKEPSVAEDTGICRPHDRKYYLSFEKFAEENPFDSAKPTVAIFFYGHSYPNRTSKCVAQIAQRIGEFANILPVAFSSASSKNIEGLKSILDNAGGQKVNLIINFMSFRLSAGPMGGDAQAAVDMLKELNVPVLHPFFMTKREIDEWRNSPQGINPSEFLVSVMLPELDGCIETIPVGAMVKAGAHVEEEYDIELSELSLIEERAEKLVSRVYNWLRLRTKSNCDKKVAIICYNYPPGEDNIFGGAFLDTFSSVENILHFMKDDGYTLECITKEELMDIFAAGKIVNSAKWANEEPSELFIRYGKEEYEKFLFGESFEKEIERQWGKAPGRIMSEGDNFLIPGIINGNIFIGLQPSRGIHENPEKVYHDKSLLPHHQYIAFYHWLKESFKADIIIHVGTHGTLEFLKGKECGMSGHCFPDMLIGDIPHGYIYYAGNPAEAMIAKRRSHAVMISYQPPVFMEGELYGDLLKLESMVNEYHEAQRVQPQRCNDLMERIVEAAENLKLDGNSLQDLEGELYRIKKSLVPRGLHTFGKAYDNDEAAGYMKFILRYDRGEIKSLRRLVAESEGYNYELLMERREIQTLSKLDTAAAKIVDYYIRNDRVPRYIIKDDGLREEAAAALEFGIRAYSSAIECHEHKGFLKVLSGEYLPARLAGDTIRNPEVLPSGYNLYQFDPRMVPGEAAMQRGANIAMNTLEQYKKERGEYPNSTAVILWGLETSRTQGETVGQILHYLGVRVAPKRSLFKADYEIIPLSELGRPRIDVVVNICGFFRDMFPNLIDDLNDIFKRLAELEEPDEQNYFKANTRKIFNKLSDEGYSLKEAEELSYSRIFGPKEGEYGTGISKLIETKNWEGEKQIGEMYVSRLKHVYSKNYRGMEAGDILEAHLEAVDIVSQVRSSHEYEVTDLDHYYEYFGGLSKSVEMAKGKKAAVYITDTTTEKIETETVDKSIARGVRTRLLNPKWIDGMLEHKYHGVQKISDRFENMLGLAASTNKVENWIFSSLNSAYVMDEEMRMRMKENNRWAYFSILETLLECNRRGYWNAEEDEIKGLMDAYLELEGDIEEGI</sequence>
<dbReference type="EC" id="6.6.1.2" evidence="3"/>
<dbReference type="EMBL" id="LKET01000039">
    <property type="protein sequence ID" value="KPU43325.1"/>
    <property type="molecule type" value="Genomic_DNA"/>
</dbReference>
<keyword evidence="3" id="KW-0436">Ligase</keyword>
<comment type="caution">
    <text evidence="3">The sequence shown here is derived from an EMBL/GenBank/DDBJ whole genome shotgun (WGS) entry which is preliminary data.</text>
</comment>
<evidence type="ECO:0000313" key="3">
    <source>
        <dbReference type="EMBL" id="KPU43325.1"/>
    </source>
</evidence>
<dbReference type="PATRIC" id="fig|36849.3.peg.2920"/>
<keyword evidence="4" id="KW-1185">Reference proteome</keyword>
<evidence type="ECO:0000256" key="1">
    <source>
        <dbReference type="ARBA" id="ARBA00010851"/>
    </source>
</evidence>
<dbReference type="Pfam" id="PF02514">
    <property type="entry name" value="CobN-Mg_chel"/>
    <property type="match status" value="1"/>
</dbReference>
<dbReference type="STRING" id="36849.OXPF_27660"/>
<comment type="similarity">
    <text evidence="1">Belongs to the Mg-chelatase subunit H family.</text>
</comment>
<evidence type="ECO:0000259" key="2">
    <source>
        <dbReference type="Pfam" id="PF02514"/>
    </source>
</evidence>
<accession>A0A0P8Y962</accession>
<gene>
    <name evidence="3" type="primary">cobN</name>
    <name evidence="3" type="ORF">OXPF_27660</name>
</gene>
<name>A0A0P8Y962_9CLOT</name>
<organism evidence="3 4">
    <name type="scientific">Oxobacter pfennigii</name>
    <dbReference type="NCBI Taxonomy" id="36849"/>
    <lineage>
        <taxon>Bacteria</taxon>
        <taxon>Bacillati</taxon>
        <taxon>Bacillota</taxon>
        <taxon>Clostridia</taxon>
        <taxon>Eubacteriales</taxon>
        <taxon>Clostridiaceae</taxon>
        <taxon>Oxobacter</taxon>
    </lineage>
</organism>
<dbReference type="GO" id="GO:0051116">
    <property type="term" value="F:cobaltochelatase activity"/>
    <property type="evidence" value="ECO:0007669"/>
    <property type="project" value="UniProtKB-EC"/>
</dbReference>
<dbReference type="Proteomes" id="UP000050326">
    <property type="component" value="Unassembled WGS sequence"/>
</dbReference>
<dbReference type="AlphaFoldDB" id="A0A0P8Y962"/>
<dbReference type="CDD" id="cd10150">
    <property type="entry name" value="CobN_like"/>
    <property type="match status" value="1"/>
</dbReference>
<evidence type="ECO:0000313" key="4">
    <source>
        <dbReference type="Proteomes" id="UP000050326"/>
    </source>
</evidence>
<dbReference type="GO" id="GO:0015995">
    <property type="term" value="P:chlorophyll biosynthetic process"/>
    <property type="evidence" value="ECO:0007669"/>
    <property type="project" value="InterPro"/>
</dbReference>
<dbReference type="InterPro" id="IPR003672">
    <property type="entry name" value="CobN/Mg_chltase"/>
</dbReference>
<protein>
    <submittedName>
        <fullName evidence="3">Aerobic cobaltochelatase subunit CobN</fullName>
        <ecNumber evidence="3">6.6.1.2</ecNumber>
    </submittedName>
</protein>
<dbReference type="GO" id="GO:0016851">
    <property type="term" value="F:magnesium chelatase activity"/>
    <property type="evidence" value="ECO:0007669"/>
    <property type="project" value="InterPro"/>
</dbReference>
<proteinExistence type="inferred from homology"/>
<reference evidence="3 4" key="1">
    <citation type="submission" date="2015-09" db="EMBL/GenBank/DDBJ databases">
        <title>Genome sequence of Oxobacter pfennigii DSM 3222.</title>
        <authorList>
            <person name="Poehlein A."/>
            <person name="Bengelsdorf F.R."/>
            <person name="Schiel-Bengelsdorf B."/>
            <person name="Duerre P."/>
            <person name="Daniel R."/>
        </authorList>
    </citation>
    <scope>NUCLEOTIDE SEQUENCE [LARGE SCALE GENOMIC DNA]</scope>
    <source>
        <strain evidence="3 4">DSM 3222</strain>
    </source>
</reference>
<dbReference type="NCBIfam" id="TIGR02025">
    <property type="entry name" value="BchH"/>
    <property type="match status" value="1"/>
</dbReference>